<comment type="function">
    <text evidence="10">E3 ubiquitin-protein ligase that mediates ubiquitination and subsequent proteasomal degradation of target proteins. E3 ubiquitin ligases accept ubiquitin from an E2 ubiquitin-conjugating enzyme in the form of a thioester and then directly transfers the ubiquitin to targeted substrates. It probably triggers the ubiquitin-mediated degradation of different substrates.</text>
</comment>
<dbReference type="InterPro" id="IPR013010">
    <property type="entry name" value="Znf_SIAH"/>
</dbReference>
<keyword evidence="9" id="KW-0862">Zinc</keyword>
<feature type="compositionally biased region" description="Acidic residues" evidence="12">
    <location>
        <begin position="34"/>
        <end position="67"/>
    </location>
</feature>
<feature type="domain" description="SIAH-type" evidence="14">
    <location>
        <begin position="799"/>
        <end position="857"/>
    </location>
</feature>
<dbReference type="Gene3D" id="3.30.40.10">
    <property type="entry name" value="Zinc/RING finger domain, C3HC4 (zinc finger)"/>
    <property type="match status" value="4"/>
</dbReference>
<proteinExistence type="inferred from homology"/>
<organism evidence="15 16">
    <name type="scientific">Brassica napus</name>
    <name type="common">Rape</name>
    <dbReference type="NCBI Taxonomy" id="3708"/>
    <lineage>
        <taxon>Eukaryota</taxon>
        <taxon>Viridiplantae</taxon>
        <taxon>Streptophyta</taxon>
        <taxon>Embryophyta</taxon>
        <taxon>Tracheophyta</taxon>
        <taxon>Spermatophyta</taxon>
        <taxon>Magnoliopsida</taxon>
        <taxon>eudicotyledons</taxon>
        <taxon>Gunneridae</taxon>
        <taxon>Pentapetalae</taxon>
        <taxon>rosids</taxon>
        <taxon>malvids</taxon>
        <taxon>Brassicales</taxon>
        <taxon>Brassicaceae</taxon>
        <taxon>Brassiceae</taxon>
        <taxon>Brassica</taxon>
    </lineage>
</organism>
<evidence type="ECO:0000256" key="11">
    <source>
        <dbReference type="PROSITE-ProRule" id="PRU00455"/>
    </source>
</evidence>
<keyword evidence="5" id="KW-0808">Transferase</keyword>
<feature type="compositionally biased region" description="Acidic residues" evidence="12">
    <location>
        <begin position="679"/>
        <end position="689"/>
    </location>
</feature>
<keyword evidence="8" id="KW-0833">Ubl conjugation pathway</keyword>
<evidence type="ECO:0000256" key="1">
    <source>
        <dbReference type="ARBA" id="ARBA00000900"/>
    </source>
</evidence>
<keyword evidence="16" id="KW-1185">Reference proteome</keyword>
<dbReference type="Pfam" id="PF21361">
    <property type="entry name" value="Sina_ZnF"/>
    <property type="match status" value="2"/>
</dbReference>
<dbReference type="EC" id="2.3.2.27" evidence="4"/>
<dbReference type="InterPro" id="IPR044286">
    <property type="entry name" value="SINL_plant"/>
</dbReference>
<dbReference type="CDD" id="cd16571">
    <property type="entry name" value="RING-HC_SIAHs"/>
    <property type="match status" value="3"/>
</dbReference>
<feature type="domain" description="RING-type" evidence="13">
    <location>
        <begin position="434"/>
        <end position="470"/>
    </location>
</feature>
<evidence type="ECO:0000313" key="16">
    <source>
        <dbReference type="Proteomes" id="UP000824890"/>
    </source>
</evidence>
<keyword evidence="6" id="KW-0479">Metal-binding</keyword>
<evidence type="ECO:0000256" key="12">
    <source>
        <dbReference type="SAM" id="MobiDB-lite"/>
    </source>
</evidence>
<evidence type="ECO:0000256" key="9">
    <source>
        <dbReference type="ARBA" id="ARBA00022833"/>
    </source>
</evidence>
<accession>A0ABQ7Z4T0</accession>
<evidence type="ECO:0000256" key="4">
    <source>
        <dbReference type="ARBA" id="ARBA00012483"/>
    </source>
</evidence>
<comment type="pathway">
    <text evidence="2">Protein modification; protein ubiquitination.</text>
</comment>
<keyword evidence="7 11" id="KW-0863">Zinc-finger</keyword>
<dbReference type="Pfam" id="PF21362">
    <property type="entry name" value="Sina_RING"/>
    <property type="match status" value="3"/>
</dbReference>
<feature type="domain" description="RING-type" evidence="13">
    <location>
        <begin position="105"/>
        <end position="141"/>
    </location>
</feature>
<feature type="region of interest" description="Disordered" evidence="12">
    <location>
        <begin position="384"/>
        <end position="417"/>
    </location>
</feature>
<dbReference type="InterPro" id="IPR013083">
    <property type="entry name" value="Znf_RING/FYVE/PHD"/>
</dbReference>
<dbReference type="EMBL" id="JAGKQM010000016">
    <property type="protein sequence ID" value="KAH0875209.1"/>
    <property type="molecule type" value="Genomic_DNA"/>
</dbReference>
<feature type="region of interest" description="Disordered" evidence="12">
    <location>
        <begin position="999"/>
        <end position="1028"/>
    </location>
</feature>
<protein>
    <recommendedName>
        <fullName evidence="4">RING-type E3 ubiquitin transferase</fullName>
        <ecNumber evidence="4">2.3.2.27</ecNumber>
    </recommendedName>
</protein>
<name>A0ABQ7Z4T0_BRANA</name>
<dbReference type="PANTHER" id="PTHR46632">
    <property type="entry name" value="E3 UBIQUITIN-PROTEIN LIGASE SINA-LIKE 4"/>
    <property type="match status" value="1"/>
</dbReference>
<evidence type="ECO:0000256" key="2">
    <source>
        <dbReference type="ARBA" id="ARBA00004906"/>
    </source>
</evidence>
<evidence type="ECO:0000256" key="3">
    <source>
        <dbReference type="ARBA" id="ARBA00009119"/>
    </source>
</evidence>
<comment type="caution">
    <text evidence="15">The sequence shown here is derived from an EMBL/GenBank/DDBJ whole genome shotgun (WGS) entry which is preliminary data.</text>
</comment>
<comment type="catalytic activity">
    <reaction evidence="1">
        <text>S-ubiquitinyl-[E2 ubiquitin-conjugating enzyme]-L-cysteine + [acceptor protein]-L-lysine = [E2 ubiquitin-conjugating enzyme]-L-cysteine + N(6)-ubiquitinyl-[acceptor protein]-L-lysine.</text>
        <dbReference type="EC" id="2.3.2.27"/>
    </reaction>
</comment>
<dbReference type="SUPFAM" id="SSF57850">
    <property type="entry name" value="RING/U-box"/>
    <property type="match status" value="1"/>
</dbReference>
<gene>
    <name evidence="15" type="ORF">HID58_072571</name>
</gene>
<feature type="domain" description="SIAH-type" evidence="14">
    <location>
        <begin position="158"/>
        <end position="215"/>
    </location>
</feature>
<dbReference type="InterPro" id="IPR001841">
    <property type="entry name" value="Znf_RING"/>
</dbReference>
<comment type="similarity">
    <text evidence="3">Belongs to the SINA (Seven in absentia) family.</text>
</comment>
<sequence length="1028" mass="115757">MEHLPPLLRMPPPLRNPDHRSPKRPRFPLPPPVPEEEEEEEDEFSDVSADDEEDCSDESADDEEDDVEVVAVVTVAEAQSRRSVGSSSSNPSSPVKLNSSEILDCPTCLEPLRGPIYQCVNGHITCSPCLPRVYKQCPVCRIPIGNIRCRAMEMVIESSAVPCRYAIYGCKETTLYGDQAHEKVCPYIRCQCPVTNCSYTGAYKEVEAHARLQHSWDVEHLIPFVFNTPQIFSINLARTSRAVFQEEKEGDMIVVQTFKRTNGGVCVTVSHIAPLSLGLRNLSCSLAKLNAYTTLRLGVMVKKIQKLREQEEPREDFLFIPDYMLSDNHLKMQICVGSEFKYLGVTEQNSVPCRSAKHCCAEKQGYAVSLGIVKKMNAEQAFTGRAASSSHHQKRQRRLPSTVEEEKVGENGGGTRSETEARYGTMFDLDLLDCLVCCHALTNPIFQCENGHIACSSCCLKLRSKCPVCRCRIMERDVEVIIVPCPNAKHGCTEKFSYGKEIAHEKECGFALCYCPTPNCKYTGVGAWLSTSEKILILHESSDDATMTFELEEMNRIQKVSWETPEKDFMLVPYYIVGQKLRLKMVICMRRLEEEKEVEEDEAEEDKPSSHFSFLKIFSMESTNIVFFFSVSNLFSCFFYSQRELSDEFNTKLNLENQNEESDEKMHMEADYSSSSDSSSDDSDSEEEEGPMIALGFQGRTLLGRQIRLDMALESSETRETASVDGYEVIPEARSGTLLDLDLLDCPVCCQALTQHVFQCDNGHIACSSCCLKLRNKCPVCALPIGNNRCRILERVVESVAVPCPNAEHGCTEKFSYGKELAHEKECGFALCYCPAPNCNYAGVYKDLYTHYDAYHTDILSRFVCGTLHNPCMSTGSKISVLQEYGGGPLVVVQCFEVAQGLSVTVNCIAPSAPGAGELSYKLTYSMDVTLRKMNRIQKVRFQTPQENFMSIPSYLNPQAIVQNLRICIRRLEEEDGEEEEEETVDDLLIRIRQLEEEEEAVEADDDNNVRRSTREKKANSKYQNKVK</sequence>
<reference evidence="15 16" key="1">
    <citation type="submission" date="2021-05" db="EMBL/GenBank/DDBJ databases">
        <title>Genome Assembly of Synthetic Allotetraploid Brassica napus Reveals Homoeologous Exchanges between Subgenomes.</title>
        <authorList>
            <person name="Davis J.T."/>
        </authorList>
    </citation>
    <scope>NUCLEOTIDE SEQUENCE [LARGE SCALE GENOMIC DNA]</scope>
    <source>
        <strain evidence="16">cv. Da-Ae</strain>
        <tissue evidence="15">Seedling</tissue>
    </source>
</reference>
<evidence type="ECO:0000259" key="14">
    <source>
        <dbReference type="PROSITE" id="PS51081"/>
    </source>
</evidence>
<dbReference type="PROSITE" id="PS50089">
    <property type="entry name" value="ZF_RING_2"/>
    <property type="match status" value="2"/>
</dbReference>
<dbReference type="PANTHER" id="PTHR46632:SF25">
    <property type="entry name" value="RING-TYPE E3 UBIQUITIN TRANSFERASE"/>
    <property type="match status" value="1"/>
</dbReference>
<feature type="domain" description="SIAH-type" evidence="14">
    <location>
        <begin position="480"/>
        <end position="540"/>
    </location>
</feature>
<evidence type="ECO:0000256" key="5">
    <source>
        <dbReference type="ARBA" id="ARBA00022679"/>
    </source>
</evidence>
<dbReference type="InterPro" id="IPR049548">
    <property type="entry name" value="Sina-like_RING"/>
</dbReference>
<evidence type="ECO:0000259" key="13">
    <source>
        <dbReference type="PROSITE" id="PS50089"/>
    </source>
</evidence>
<feature type="region of interest" description="Disordered" evidence="12">
    <location>
        <begin position="658"/>
        <end position="689"/>
    </location>
</feature>
<dbReference type="Proteomes" id="UP000824890">
    <property type="component" value="Unassembled WGS sequence"/>
</dbReference>
<evidence type="ECO:0000313" key="15">
    <source>
        <dbReference type="EMBL" id="KAH0875209.1"/>
    </source>
</evidence>
<dbReference type="SUPFAM" id="SSF49599">
    <property type="entry name" value="TRAF domain-like"/>
    <property type="match status" value="3"/>
</dbReference>
<feature type="region of interest" description="Disordered" evidence="12">
    <location>
        <begin position="1"/>
        <end position="67"/>
    </location>
</feature>
<evidence type="ECO:0000256" key="8">
    <source>
        <dbReference type="ARBA" id="ARBA00022786"/>
    </source>
</evidence>
<evidence type="ECO:0000256" key="10">
    <source>
        <dbReference type="ARBA" id="ARBA00024004"/>
    </source>
</evidence>
<dbReference type="PROSITE" id="PS51081">
    <property type="entry name" value="ZF_SIAH"/>
    <property type="match status" value="3"/>
</dbReference>
<evidence type="ECO:0000256" key="7">
    <source>
        <dbReference type="ARBA" id="ARBA00022771"/>
    </source>
</evidence>
<evidence type="ECO:0000256" key="6">
    <source>
        <dbReference type="ARBA" id="ARBA00022723"/>
    </source>
</evidence>